<dbReference type="InterPro" id="IPR029058">
    <property type="entry name" value="AB_hydrolase_fold"/>
</dbReference>
<dbReference type="Proteomes" id="UP000619244">
    <property type="component" value="Unassembled WGS sequence"/>
</dbReference>
<protein>
    <submittedName>
        <fullName evidence="2">Uncharacterized protein</fullName>
    </submittedName>
</protein>
<evidence type="ECO:0000313" key="2">
    <source>
        <dbReference type="EMBL" id="GGX83487.1"/>
    </source>
</evidence>
<feature type="region of interest" description="Disordered" evidence="1">
    <location>
        <begin position="129"/>
        <end position="235"/>
    </location>
</feature>
<feature type="compositionally biased region" description="Low complexity" evidence="1">
    <location>
        <begin position="217"/>
        <end position="228"/>
    </location>
</feature>
<evidence type="ECO:0000313" key="3">
    <source>
        <dbReference type="Proteomes" id="UP000619244"/>
    </source>
</evidence>
<sequence>MTRQAVPPATSRTAGPAAPAAGLPRTLRPRPLSGGPRATWTGHTVVARDGVRLSCRDRGGPGPAVLLPHGPAGHAGEWDAVAREPGPGHRVVAFDQRGRGAGERHPDDVSRAAHVAGVLTAADRLGLDRGAAHGSTGHFDRPARSDRPASSDRPDRSDWPDRSGRLGRSGRPDLRPGRPGAWLATRTVRPSARRWPGVPAPFASCRPYAARGPSADAQAPVPVAAVQPRAGHPHE</sequence>
<reference evidence="2" key="1">
    <citation type="journal article" date="2014" name="Int. J. Syst. Evol. Microbiol.">
        <title>Complete genome sequence of Corynebacterium casei LMG S-19264T (=DSM 44701T), isolated from a smear-ripened cheese.</title>
        <authorList>
            <consortium name="US DOE Joint Genome Institute (JGI-PGF)"/>
            <person name="Walter F."/>
            <person name="Albersmeier A."/>
            <person name="Kalinowski J."/>
            <person name="Ruckert C."/>
        </authorList>
    </citation>
    <scope>NUCLEOTIDE SEQUENCE</scope>
    <source>
        <strain evidence="2">JCM 4790</strain>
    </source>
</reference>
<proteinExistence type="predicted"/>
<dbReference type="Gene3D" id="3.40.50.1820">
    <property type="entry name" value="alpha/beta hydrolase"/>
    <property type="match status" value="1"/>
</dbReference>
<name>A0A918U2Z5_9ACTN</name>
<evidence type="ECO:0000256" key="1">
    <source>
        <dbReference type="SAM" id="MobiDB-lite"/>
    </source>
</evidence>
<dbReference type="EMBL" id="BMVU01000020">
    <property type="protein sequence ID" value="GGX83487.1"/>
    <property type="molecule type" value="Genomic_DNA"/>
</dbReference>
<organism evidence="2 3">
    <name type="scientific">Streptomyces minutiscleroticus</name>
    <dbReference type="NCBI Taxonomy" id="68238"/>
    <lineage>
        <taxon>Bacteria</taxon>
        <taxon>Bacillati</taxon>
        <taxon>Actinomycetota</taxon>
        <taxon>Actinomycetes</taxon>
        <taxon>Kitasatosporales</taxon>
        <taxon>Streptomycetaceae</taxon>
        <taxon>Streptomyces</taxon>
    </lineage>
</organism>
<reference evidence="2" key="2">
    <citation type="submission" date="2020-09" db="EMBL/GenBank/DDBJ databases">
        <authorList>
            <person name="Sun Q."/>
            <person name="Ohkuma M."/>
        </authorList>
    </citation>
    <scope>NUCLEOTIDE SEQUENCE</scope>
    <source>
        <strain evidence="2">JCM 4790</strain>
    </source>
</reference>
<comment type="caution">
    <text evidence="2">The sequence shown here is derived from an EMBL/GenBank/DDBJ whole genome shotgun (WGS) entry which is preliminary data.</text>
</comment>
<dbReference type="AlphaFoldDB" id="A0A918U2Z5"/>
<accession>A0A918U2Z5</accession>
<feature type="region of interest" description="Disordered" evidence="1">
    <location>
        <begin position="1"/>
        <end position="76"/>
    </location>
</feature>
<feature type="compositionally biased region" description="Low complexity" evidence="1">
    <location>
        <begin position="7"/>
        <end position="38"/>
    </location>
</feature>
<dbReference type="SUPFAM" id="SSF53474">
    <property type="entry name" value="alpha/beta-Hydrolases"/>
    <property type="match status" value="1"/>
</dbReference>
<feature type="compositionally biased region" description="Basic and acidic residues" evidence="1">
    <location>
        <begin position="49"/>
        <end position="59"/>
    </location>
</feature>
<keyword evidence="3" id="KW-1185">Reference proteome</keyword>
<feature type="compositionally biased region" description="Basic and acidic residues" evidence="1">
    <location>
        <begin position="138"/>
        <end position="176"/>
    </location>
</feature>
<gene>
    <name evidence="2" type="ORF">GCM10010358_42270</name>
</gene>